<name>A0AAU9CU21_9BACT</name>
<dbReference type="Pfam" id="PF04264">
    <property type="entry name" value="YceI"/>
    <property type="match status" value="1"/>
</dbReference>
<evidence type="ECO:0000313" key="4">
    <source>
        <dbReference type="Proteomes" id="UP001348817"/>
    </source>
</evidence>
<reference evidence="3 4" key="1">
    <citation type="submission" date="2021-12" db="EMBL/GenBank/DDBJ databases">
        <title>Genome sequencing of bacteria with rrn-lacking chromosome and rrn-plasmid.</title>
        <authorList>
            <person name="Anda M."/>
            <person name="Iwasaki W."/>
        </authorList>
    </citation>
    <scope>NUCLEOTIDE SEQUENCE [LARGE SCALE GENOMIC DNA]</scope>
    <source>
        <strain evidence="3 4">DSM 100852</strain>
        <plasmid evidence="3 4">pFA5</plasmid>
    </source>
</reference>
<gene>
    <name evidence="3" type="ORF">FUAX_49580</name>
</gene>
<protein>
    <recommendedName>
        <fullName evidence="2">Lipid/polyisoprenoid-binding YceI-like domain-containing protein</fullName>
    </recommendedName>
</protein>
<accession>A0AAU9CU21</accession>
<keyword evidence="3" id="KW-0614">Plasmid</keyword>
<organism evidence="3 4">
    <name type="scientific">Fulvitalea axinellae</name>
    <dbReference type="NCBI Taxonomy" id="1182444"/>
    <lineage>
        <taxon>Bacteria</taxon>
        <taxon>Pseudomonadati</taxon>
        <taxon>Bacteroidota</taxon>
        <taxon>Cytophagia</taxon>
        <taxon>Cytophagales</taxon>
        <taxon>Persicobacteraceae</taxon>
        <taxon>Fulvitalea</taxon>
    </lineage>
</organism>
<dbReference type="InterPro" id="IPR007372">
    <property type="entry name" value="Lipid/polyisoprenoid-bd_YceI"/>
</dbReference>
<dbReference type="PANTHER" id="PTHR34406">
    <property type="entry name" value="PROTEIN YCEI"/>
    <property type="match status" value="1"/>
</dbReference>
<evidence type="ECO:0000259" key="2">
    <source>
        <dbReference type="SMART" id="SM00867"/>
    </source>
</evidence>
<dbReference type="EMBL" id="AP025319">
    <property type="protein sequence ID" value="BDD12526.1"/>
    <property type="molecule type" value="Genomic_DNA"/>
</dbReference>
<keyword evidence="1" id="KW-0732">Signal</keyword>
<dbReference type="RefSeq" id="WP_338395845.1">
    <property type="nucleotide sequence ID" value="NZ_AP025319.1"/>
</dbReference>
<keyword evidence="4" id="KW-1185">Reference proteome</keyword>
<evidence type="ECO:0000313" key="3">
    <source>
        <dbReference type="EMBL" id="BDD12526.1"/>
    </source>
</evidence>
<feature type="signal peptide" evidence="1">
    <location>
        <begin position="1"/>
        <end position="24"/>
    </location>
</feature>
<dbReference type="SUPFAM" id="SSF101874">
    <property type="entry name" value="YceI-like"/>
    <property type="match status" value="1"/>
</dbReference>
<feature type="chain" id="PRO_5043806958" description="Lipid/polyisoprenoid-binding YceI-like domain-containing protein" evidence="1">
    <location>
        <begin position="25"/>
        <end position="177"/>
    </location>
</feature>
<geneLocation type="plasmid" evidence="3 4">
    <name>pFA5</name>
</geneLocation>
<dbReference type="KEGG" id="fax:FUAX_49580"/>
<feature type="domain" description="Lipid/polyisoprenoid-binding YceI-like" evidence="2">
    <location>
        <begin position="24"/>
        <end position="177"/>
    </location>
</feature>
<dbReference type="AlphaFoldDB" id="A0AAU9CU21"/>
<evidence type="ECO:0000256" key="1">
    <source>
        <dbReference type="SAM" id="SignalP"/>
    </source>
</evidence>
<dbReference type="Proteomes" id="UP001348817">
    <property type="component" value="Plasmid pFA5"/>
</dbReference>
<sequence length="177" mass="19490">MRNPKSTTVLTAIFVLLLTLPTVAQTIDSKKSRIEFSVSNMGFRTVEGTMRGMRGTVRFDPDNIQNASFNVCVDPATVDTDNNTRDKHLRGKKFFEVEKHPTICFTSEKIKRTDNGLVASGKLTMHGITKAVKIPFQHKGKTLTGTIKILRSDYKLGPSGGMMVGKTVTVKIICVGN</sequence>
<proteinExistence type="predicted"/>
<dbReference type="InterPro" id="IPR036761">
    <property type="entry name" value="TTHA0802/YceI-like_sf"/>
</dbReference>
<dbReference type="SMART" id="SM00867">
    <property type="entry name" value="YceI"/>
    <property type="match status" value="1"/>
</dbReference>
<dbReference type="Gene3D" id="2.40.128.110">
    <property type="entry name" value="Lipid/polyisoprenoid-binding, YceI-like"/>
    <property type="match status" value="1"/>
</dbReference>
<dbReference type="PANTHER" id="PTHR34406:SF1">
    <property type="entry name" value="PROTEIN YCEI"/>
    <property type="match status" value="1"/>
</dbReference>